<dbReference type="Proteomes" id="UP000886595">
    <property type="component" value="Unassembled WGS sequence"/>
</dbReference>
<proteinExistence type="predicted"/>
<protein>
    <submittedName>
        <fullName evidence="1">Uncharacterized protein</fullName>
    </submittedName>
</protein>
<organism evidence="1 2">
    <name type="scientific">Brassica carinata</name>
    <name type="common">Ethiopian mustard</name>
    <name type="synonym">Abyssinian cabbage</name>
    <dbReference type="NCBI Taxonomy" id="52824"/>
    <lineage>
        <taxon>Eukaryota</taxon>
        <taxon>Viridiplantae</taxon>
        <taxon>Streptophyta</taxon>
        <taxon>Embryophyta</taxon>
        <taxon>Tracheophyta</taxon>
        <taxon>Spermatophyta</taxon>
        <taxon>Magnoliopsida</taxon>
        <taxon>eudicotyledons</taxon>
        <taxon>Gunneridae</taxon>
        <taxon>Pentapetalae</taxon>
        <taxon>rosids</taxon>
        <taxon>malvids</taxon>
        <taxon>Brassicales</taxon>
        <taxon>Brassicaceae</taxon>
        <taxon>Brassiceae</taxon>
        <taxon>Brassica</taxon>
    </lineage>
</organism>
<reference evidence="1 2" key="1">
    <citation type="submission" date="2020-02" db="EMBL/GenBank/DDBJ databases">
        <authorList>
            <person name="Ma Q."/>
            <person name="Huang Y."/>
            <person name="Song X."/>
            <person name="Pei D."/>
        </authorList>
    </citation>
    <scope>NUCLEOTIDE SEQUENCE [LARGE SCALE GENOMIC DNA]</scope>
    <source>
        <strain evidence="1">Sxm20200214</strain>
        <tissue evidence="1">Leaf</tissue>
    </source>
</reference>
<comment type="caution">
    <text evidence="1">The sequence shown here is derived from an EMBL/GenBank/DDBJ whole genome shotgun (WGS) entry which is preliminary data.</text>
</comment>
<keyword evidence="2" id="KW-1185">Reference proteome</keyword>
<dbReference type="EMBL" id="JAAMPC010000008">
    <property type="protein sequence ID" value="KAG2297826.1"/>
    <property type="molecule type" value="Genomic_DNA"/>
</dbReference>
<evidence type="ECO:0000313" key="1">
    <source>
        <dbReference type="EMBL" id="KAG2297826.1"/>
    </source>
</evidence>
<accession>A0A8X7V1M8</accession>
<name>A0A8X7V1M8_BRACI</name>
<dbReference type="AlphaFoldDB" id="A0A8X7V1M8"/>
<sequence>MLYLTAGVINFLYSEDAEAPVGRKEKRRKALESLSQVWSRHSTISSSSTSPTTKTLDMWWKQTCCNIS</sequence>
<gene>
    <name evidence="1" type="ORF">Bca52824_034298</name>
</gene>
<evidence type="ECO:0000313" key="2">
    <source>
        <dbReference type="Proteomes" id="UP000886595"/>
    </source>
</evidence>
<dbReference type="OrthoDB" id="647720at2759"/>